<evidence type="ECO:0000256" key="7">
    <source>
        <dbReference type="ARBA" id="ARBA00034754"/>
    </source>
</evidence>
<dbReference type="InterPro" id="IPR027417">
    <property type="entry name" value="P-loop_NTPase"/>
</dbReference>
<evidence type="ECO:0000256" key="5">
    <source>
        <dbReference type="ARBA" id="ARBA00022705"/>
    </source>
</evidence>
<evidence type="ECO:0000256" key="1">
    <source>
        <dbReference type="ARBA" id="ARBA00012417"/>
    </source>
</evidence>
<feature type="domain" description="DNA polymerase III delta subunit-like C-terminal" evidence="10">
    <location>
        <begin position="208"/>
        <end position="322"/>
    </location>
</feature>
<reference evidence="11 12" key="1">
    <citation type="submission" date="2021-05" db="EMBL/GenBank/DDBJ databases">
        <title>The draft genome of Geobacter pelophilus DSM 12255.</title>
        <authorList>
            <person name="Xu Z."/>
            <person name="Masuda Y."/>
            <person name="Itoh H."/>
            <person name="Senoo K."/>
        </authorList>
    </citation>
    <scope>NUCLEOTIDE SEQUENCE [LARGE SCALE GENOMIC DNA]</scope>
    <source>
        <strain evidence="11 12">DSM 12255</strain>
    </source>
</reference>
<dbReference type="InterPro" id="IPR005790">
    <property type="entry name" value="DNA_polIII_delta"/>
</dbReference>
<sequence length="331" mass="37013">MKPEELEIAIGRGEIAPVYYFYGDEPYLMERGISRLLERLVDPASRDFNLNVYYGAECKGEEIADTAQTLPMFADWRVVLVKRGEALSAAALDQLFFYVQNPSPTSCLIIQGEKIDQRKKFFTELKKHGVLVECKRPYENQLGAFIKSEAGGYGKKINAAAAEMLVHLVGNNLQELASQIEKVAMYAGQRGTIELSDVRSIVSDTKVDNVFELANALGAKNLATAMRRLQTILRDGEAPLMLLAMITRHFRQVWQVRELLDKKVAEPEIAKKTGINPYFLKGMLKQASNFSTGECRRLFELFFAADLSMKSGGRPTIVIGELVMKICAGSR</sequence>
<keyword evidence="3 11" id="KW-0808">Transferase</keyword>
<keyword evidence="5" id="KW-0235">DNA replication</keyword>
<dbReference type="NCBIfam" id="TIGR01128">
    <property type="entry name" value="holA"/>
    <property type="match status" value="1"/>
</dbReference>
<dbReference type="GO" id="GO:0003887">
    <property type="term" value="F:DNA-directed DNA polymerase activity"/>
    <property type="evidence" value="ECO:0007669"/>
    <property type="project" value="UniProtKB-KW"/>
</dbReference>
<comment type="caution">
    <text evidence="11">The sequence shown here is derived from an EMBL/GenBank/DDBJ whole genome shotgun (WGS) entry which is preliminary data.</text>
</comment>
<dbReference type="SUPFAM" id="SSF52540">
    <property type="entry name" value="P-loop containing nucleoside triphosphate hydrolases"/>
    <property type="match status" value="1"/>
</dbReference>
<dbReference type="PANTHER" id="PTHR34388">
    <property type="entry name" value="DNA POLYMERASE III SUBUNIT DELTA"/>
    <property type="match status" value="1"/>
</dbReference>
<name>A0AAW4KWL4_9BACT</name>
<evidence type="ECO:0000313" key="11">
    <source>
        <dbReference type="EMBL" id="MBT0662971.1"/>
    </source>
</evidence>
<evidence type="ECO:0000256" key="4">
    <source>
        <dbReference type="ARBA" id="ARBA00022695"/>
    </source>
</evidence>
<dbReference type="Gene3D" id="1.10.8.60">
    <property type="match status" value="1"/>
</dbReference>
<dbReference type="InterPro" id="IPR048466">
    <property type="entry name" value="DNA_pol3_delta-like_C"/>
</dbReference>
<evidence type="ECO:0000256" key="3">
    <source>
        <dbReference type="ARBA" id="ARBA00022679"/>
    </source>
</evidence>
<gene>
    <name evidence="11" type="primary">holA</name>
    <name evidence="11" type="ORF">KI809_01555</name>
</gene>
<dbReference type="RefSeq" id="WP_214169754.1">
    <property type="nucleotide sequence ID" value="NZ_JAHCVJ010000001.1"/>
</dbReference>
<dbReference type="AlphaFoldDB" id="A0AAW4KWL4"/>
<comment type="similarity">
    <text evidence="7">Belongs to the DNA polymerase HolA subunit family.</text>
</comment>
<dbReference type="PANTHER" id="PTHR34388:SF1">
    <property type="entry name" value="DNA POLYMERASE III SUBUNIT DELTA"/>
    <property type="match status" value="1"/>
</dbReference>
<accession>A0AAW4KWL4</accession>
<dbReference type="GO" id="GO:0003677">
    <property type="term" value="F:DNA binding"/>
    <property type="evidence" value="ECO:0007669"/>
    <property type="project" value="InterPro"/>
</dbReference>
<evidence type="ECO:0000259" key="9">
    <source>
        <dbReference type="Pfam" id="PF06144"/>
    </source>
</evidence>
<keyword evidence="12" id="KW-1185">Reference proteome</keyword>
<proteinExistence type="inferred from homology"/>
<dbReference type="EMBL" id="JAHCVJ010000001">
    <property type="protein sequence ID" value="MBT0662971.1"/>
    <property type="molecule type" value="Genomic_DNA"/>
</dbReference>
<dbReference type="GO" id="GO:0009360">
    <property type="term" value="C:DNA polymerase III complex"/>
    <property type="evidence" value="ECO:0007669"/>
    <property type="project" value="InterPro"/>
</dbReference>
<keyword evidence="4 11" id="KW-0548">Nucleotidyltransferase</keyword>
<dbReference type="Pfam" id="PF21694">
    <property type="entry name" value="DNA_pol3_delta_C"/>
    <property type="match status" value="1"/>
</dbReference>
<dbReference type="Gene3D" id="3.40.50.300">
    <property type="entry name" value="P-loop containing nucleotide triphosphate hydrolases"/>
    <property type="match status" value="1"/>
</dbReference>
<evidence type="ECO:0000256" key="6">
    <source>
        <dbReference type="ARBA" id="ARBA00022932"/>
    </source>
</evidence>
<dbReference type="Proteomes" id="UP000811899">
    <property type="component" value="Unassembled WGS sequence"/>
</dbReference>
<dbReference type="InterPro" id="IPR010372">
    <property type="entry name" value="DNA_pol3_delta_N"/>
</dbReference>
<evidence type="ECO:0000256" key="2">
    <source>
        <dbReference type="ARBA" id="ARBA00017703"/>
    </source>
</evidence>
<dbReference type="Pfam" id="PF06144">
    <property type="entry name" value="DNA_pol3_delta"/>
    <property type="match status" value="1"/>
</dbReference>
<dbReference type="InterPro" id="IPR008921">
    <property type="entry name" value="DNA_pol3_clamp-load_cplx_C"/>
</dbReference>
<dbReference type="Gene3D" id="1.20.272.10">
    <property type="match status" value="1"/>
</dbReference>
<dbReference type="EC" id="2.7.7.7" evidence="1"/>
<evidence type="ECO:0000259" key="10">
    <source>
        <dbReference type="Pfam" id="PF21694"/>
    </source>
</evidence>
<evidence type="ECO:0000256" key="8">
    <source>
        <dbReference type="ARBA" id="ARBA00049244"/>
    </source>
</evidence>
<evidence type="ECO:0000313" key="12">
    <source>
        <dbReference type="Proteomes" id="UP000811899"/>
    </source>
</evidence>
<organism evidence="11 12">
    <name type="scientific">Geoanaerobacter pelophilus</name>
    <dbReference type="NCBI Taxonomy" id="60036"/>
    <lineage>
        <taxon>Bacteria</taxon>
        <taxon>Pseudomonadati</taxon>
        <taxon>Thermodesulfobacteriota</taxon>
        <taxon>Desulfuromonadia</taxon>
        <taxon>Geobacterales</taxon>
        <taxon>Geobacteraceae</taxon>
        <taxon>Geoanaerobacter</taxon>
    </lineage>
</organism>
<dbReference type="SUPFAM" id="SSF48019">
    <property type="entry name" value="post-AAA+ oligomerization domain-like"/>
    <property type="match status" value="1"/>
</dbReference>
<keyword evidence="6" id="KW-0239">DNA-directed DNA polymerase</keyword>
<feature type="domain" description="DNA polymerase III delta N-terminal" evidence="9">
    <location>
        <begin position="19"/>
        <end position="135"/>
    </location>
</feature>
<comment type="catalytic activity">
    <reaction evidence="8">
        <text>DNA(n) + a 2'-deoxyribonucleoside 5'-triphosphate = DNA(n+1) + diphosphate</text>
        <dbReference type="Rhea" id="RHEA:22508"/>
        <dbReference type="Rhea" id="RHEA-COMP:17339"/>
        <dbReference type="Rhea" id="RHEA-COMP:17340"/>
        <dbReference type="ChEBI" id="CHEBI:33019"/>
        <dbReference type="ChEBI" id="CHEBI:61560"/>
        <dbReference type="ChEBI" id="CHEBI:173112"/>
        <dbReference type="EC" id="2.7.7.7"/>
    </reaction>
</comment>
<protein>
    <recommendedName>
        <fullName evidence="2">DNA polymerase III subunit delta</fullName>
        <ecNumber evidence="1">2.7.7.7</ecNumber>
    </recommendedName>
</protein>
<dbReference type="GO" id="GO:0006261">
    <property type="term" value="P:DNA-templated DNA replication"/>
    <property type="evidence" value="ECO:0007669"/>
    <property type="project" value="TreeGrafter"/>
</dbReference>